<feature type="compositionally biased region" description="Low complexity" evidence="1">
    <location>
        <begin position="117"/>
        <end position="132"/>
    </location>
</feature>
<feature type="region of interest" description="Disordered" evidence="1">
    <location>
        <begin position="1096"/>
        <end position="1152"/>
    </location>
</feature>
<evidence type="ECO:0000256" key="1">
    <source>
        <dbReference type="SAM" id="MobiDB-lite"/>
    </source>
</evidence>
<name>A0A0B2UR04_TOXCA</name>
<organism evidence="2 3">
    <name type="scientific">Toxocara canis</name>
    <name type="common">Canine roundworm</name>
    <dbReference type="NCBI Taxonomy" id="6265"/>
    <lineage>
        <taxon>Eukaryota</taxon>
        <taxon>Metazoa</taxon>
        <taxon>Ecdysozoa</taxon>
        <taxon>Nematoda</taxon>
        <taxon>Chromadorea</taxon>
        <taxon>Rhabditida</taxon>
        <taxon>Spirurina</taxon>
        <taxon>Ascaridomorpha</taxon>
        <taxon>Ascaridoidea</taxon>
        <taxon>Toxocaridae</taxon>
        <taxon>Toxocara</taxon>
    </lineage>
</organism>
<comment type="caution">
    <text evidence="2">The sequence shown here is derived from an EMBL/GenBank/DDBJ whole genome shotgun (WGS) entry which is preliminary data.</text>
</comment>
<feature type="compositionally biased region" description="Low complexity" evidence="1">
    <location>
        <begin position="656"/>
        <end position="671"/>
    </location>
</feature>
<feature type="compositionally biased region" description="Polar residues" evidence="1">
    <location>
        <begin position="672"/>
        <end position="686"/>
    </location>
</feature>
<feature type="compositionally biased region" description="Basic and acidic residues" evidence="1">
    <location>
        <begin position="972"/>
        <end position="985"/>
    </location>
</feature>
<dbReference type="OrthoDB" id="5822793at2759"/>
<feature type="compositionally biased region" description="Basic and acidic residues" evidence="1">
    <location>
        <begin position="391"/>
        <end position="411"/>
    </location>
</feature>
<feature type="compositionally biased region" description="Polar residues" evidence="1">
    <location>
        <begin position="348"/>
        <end position="364"/>
    </location>
</feature>
<feature type="region of interest" description="Disordered" evidence="1">
    <location>
        <begin position="656"/>
        <end position="693"/>
    </location>
</feature>
<feature type="compositionally biased region" description="Low complexity" evidence="1">
    <location>
        <begin position="1096"/>
        <end position="1126"/>
    </location>
</feature>
<feature type="region of interest" description="Disordered" evidence="1">
    <location>
        <begin position="848"/>
        <end position="897"/>
    </location>
</feature>
<dbReference type="EMBL" id="JPKZ01003110">
    <property type="protein sequence ID" value="KHN73431.1"/>
    <property type="molecule type" value="Genomic_DNA"/>
</dbReference>
<feature type="region of interest" description="Disordered" evidence="1">
    <location>
        <begin position="21"/>
        <end position="40"/>
    </location>
</feature>
<feature type="region of interest" description="Disordered" evidence="1">
    <location>
        <begin position="743"/>
        <end position="774"/>
    </location>
</feature>
<feature type="compositionally biased region" description="Low complexity" evidence="1">
    <location>
        <begin position="751"/>
        <end position="774"/>
    </location>
</feature>
<gene>
    <name evidence="2" type="ORF">Tcan_03018</name>
</gene>
<feature type="region of interest" description="Disordered" evidence="1">
    <location>
        <begin position="112"/>
        <end position="153"/>
    </location>
</feature>
<dbReference type="STRING" id="6265.A0A0B2UR04"/>
<feature type="region of interest" description="Disordered" evidence="1">
    <location>
        <begin position="954"/>
        <end position="992"/>
    </location>
</feature>
<sequence>MARPLGSVFPRYNPQLAPNAVTSHLRNGDTRPSVKGSGMPSIERFYGKSAGSTVACRGHRHLKKTRSFADLEESIIMASRDSLNYENEDRENESPKTRLVSHHVVDTLQQGAEMQESPRGGSVNSSVSSSSPVRRDAPSISPQQTTPINMPHFCASGAAPMAGHQLLIDPATGQHYLVSSGPPQHHAQIFYQPVYYSPTPAQPVYYQPFATGVELGEGEGGGAYIMAQPITSTQGGAVPIMPPHAIGQRFSGTPPSATVPASLPGGYAQSVADSEDLRSLPVGEDHQSFLQHRLNAQNEALRAPEAKIQKLISSKKSQSPPSSPPFAVSHSGVLMQPFASIAVHKPPTTRQDGSCQTGNSSPSHTEPRPEHLGISSQRTPLFGAAPSWWGEDEKGSREEDERAHTDAETSSRRNASSSPLGPKGDTQAATVSDTEVITSVRIKQLREQSPPAGMNVRRTFKPVRMDIDFNKPFEEEETVKKEEKTKAVIRAPPTAFTVSFDNNENGKANLSLQDAAKKSSTRRLLRRSAPSSAATFAAMAAAGLPEAADPKKYLLNKMLMGSGPATGFSGASDLLTATSEGDDKKEIDALSEAGTYVVDEKDRQLDQMVASQQNDSDDDSDSESLIGIITEEQSEREKREALARRVEKLAYIDDSTATRSTERTPSPSSTADISQISARLTDTPRSSGEGGEKNDALLRQLMRLGTGRQGKQSIELQKNVVAPSTPPLTTTVANVRPCQAAAQRQSGANVTTAASRGGVRRGTSGTMGTTTSTTSARLASVTSVSNAASPRVTPSTVAASVRVPHHSAHAHCLTPSASANTSAATSTAGTNFRWGTIQCNDLVSRRGDGGRFSMRTASSGGASSRGQPSNRNVVARPPFRVGGNTRISTGYGSSGGQKESAEMTAWLRRKDYNPMKAAAEARKLQQFKARLQDITDECPTYRVETDHFTSNRSISFHQGSRAEPSTALQGREMGKSRCNRSHDDLASEDGCGPETILASYSKGITRDLNRLKLAEGSSAKKPQVSELEKAVQQLALKCNRSIELIRNAHQGHLSESVESLLERAVQPTNARDTSVADQLDRLSAAFDAIQKYLEVSSTPTSAPSSPSAGSVSPVRCCPSSNSSSPSHQRGTFRSRLVTPKRSPSGGRTTTKS</sequence>
<dbReference type="OMA" id="RRPCSAY"/>
<dbReference type="Proteomes" id="UP000031036">
    <property type="component" value="Unassembled WGS sequence"/>
</dbReference>
<reference evidence="2 3" key="1">
    <citation type="submission" date="2014-11" db="EMBL/GenBank/DDBJ databases">
        <title>Genetic blueprint of the zoonotic pathogen Toxocara canis.</title>
        <authorList>
            <person name="Zhu X.-Q."/>
            <person name="Korhonen P.K."/>
            <person name="Cai H."/>
            <person name="Young N.D."/>
            <person name="Nejsum P."/>
            <person name="von Samson-Himmelstjerna G."/>
            <person name="Boag P.R."/>
            <person name="Tan P."/>
            <person name="Li Q."/>
            <person name="Min J."/>
            <person name="Yang Y."/>
            <person name="Wang X."/>
            <person name="Fang X."/>
            <person name="Hall R.S."/>
            <person name="Hofmann A."/>
            <person name="Sternberg P.W."/>
            <person name="Jex A.R."/>
            <person name="Gasser R.B."/>
        </authorList>
    </citation>
    <scope>NUCLEOTIDE SEQUENCE [LARGE SCALE GENOMIC DNA]</scope>
    <source>
        <strain evidence="2">PN_DK_2014</strain>
    </source>
</reference>
<evidence type="ECO:0000313" key="3">
    <source>
        <dbReference type="Proteomes" id="UP000031036"/>
    </source>
</evidence>
<dbReference type="AlphaFoldDB" id="A0A0B2UR04"/>
<evidence type="ECO:0000313" key="2">
    <source>
        <dbReference type="EMBL" id="KHN73431.1"/>
    </source>
</evidence>
<keyword evidence="3" id="KW-1185">Reference proteome</keyword>
<proteinExistence type="predicted"/>
<accession>A0A0B2UR04</accession>
<feature type="region of interest" description="Disordered" evidence="1">
    <location>
        <begin position="345"/>
        <end position="434"/>
    </location>
</feature>
<protein>
    <submittedName>
        <fullName evidence="2">Uncharacterized protein</fullName>
    </submittedName>
</protein>